<dbReference type="AlphaFoldDB" id="A0A1V8M467"/>
<sequence>MTSDDKLDSRYSKPQKKPDFILFYDGACPICIQEVRGLMRMNKQGKLAFQDINAASFKPENFQLSHAELMAEIHGLKVSGELIKGMPVFRELYSAVGLGWLIVPTAWPVLQPLFDYLYQVFAKHRHKLGQLFSHKTACQRCIK</sequence>
<dbReference type="PANTHER" id="PTHR34290:SF2">
    <property type="entry name" value="OS04G0668800 PROTEIN"/>
    <property type="match status" value="1"/>
</dbReference>
<evidence type="ECO:0000313" key="2">
    <source>
        <dbReference type="EMBL" id="OQK16332.1"/>
    </source>
</evidence>
<protein>
    <recommendedName>
        <fullName evidence="4">Thiol-disulfide oxidoreductase</fullName>
    </recommendedName>
</protein>
<reference evidence="2 3" key="1">
    <citation type="submission" date="2015-12" db="EMBL/GenBank/DDBJ databases">
        <authorList>
            <person name="Shamseldin A."/>
            <person name="Moawad H."/>
            <person name="Abd El-Rahim W.M."/>
            <person name="Sadowsky M.J."/>
        </authorList>
    </citation>
    <scope>NUCLEOTIDE SEQUENCE [LARGE SCALE GENOMIC DNA]</scope>
    <source>
        <strain evidence="2 3">WF1</strain>
    </source>
</reference>
<dbReference type="EMBL" id="LPUF01000002">
    <property type="protein sequence ID" value="OQK16332.1"/>
    <property type="molecule type" value="Genomic_DNA"/>
</dbReference>
<feature type="transmembrane region" description="Helical" evidence="1">
    <location>
        <begin position="92"/>
        <end position="110"/>
    </location>
</feature>
<accession>A0A1V8M467</accession>
<dbReference type="SUPFAM" id="SSF52833">
    <property type="entry name" value="Thioredoxin-like"/>
    <property type="match status" value="1"/>
</dbReference>
<dbReference type="InterPro" id="IPR044691">
    <property type="entry name" value="DCC1_Trx"/>
</dbReference>
<dbReference type="InterPro" id="IPR007263">
    <property type="entry name" value="DCC1-like"/>
</dbReference>
<keyword evidence="1" id="KW-0812">Transmembrane</keyword>
<keyword evidence="3" id="KW-1185">Reference proteome</keyword>
<evidence type="ECO:0000313" key="3">
    <source>
        <dbReference type="Proteomes" id="UP000191980"/>
    </source>
</evidence>
<organism evidence="2 3">
    <name type="scientific">Methyloprofundus sedimenti</name>
    <dbReference type="NCBI Taxonomy" id="1420851"/>
    <lineage>
        <taxon>Bacteria</taxon>
        <taxon>Pseudomonadati</taxon>
        <taxon>Pseudomonadota</taxon>
        <taxon>Gammaproteobacteria</taxon>
        <taxon>Methylococcales</taxon>
        <taxon>Methylococcaceae</taxon>
        <taxon>Methyloprofundus</taxon>
    </lineage>
</organism>
<comment type="caution">
    <text evidence="2">The sequence shown here is derived from an EMBL/GenBank/DDBJ whole genome shotgun (WGS) entry which is preliminary data.</text>
</comment>
<keyword evidence="1" id="KW-0472">Membrane</keyword>
<dbReference type="OrthoDB" id="5294764at2"/>
<dbReference type="PANTHER" id="PTHR34290">
    <property type="entry name" value="SI:CH73-390P7.2"/>
    <property type="match status" value="1"/>
</dbReference>
<proteinExistence type="predicted"/>
<evidence type="ECO:0008006" key="4">
    <source>
        <dbReference type="Google" id="ProtNLM"/>
    </source>
</evidence>
<dbReference type="Pfam" id="PF04134">
    <property type="entry name" value="DCC1-like"/>
    <property type="match status" value="1"/>
</dbReference>
<evidence type="ECO:0000256" key="1">
    <source>
        <dbReference type="SAM" id="Phobius"/>
    </source>
</evidence>
<dbReference type="Proteomes" id="UP000191980">
    <property type="component" value="Unassembled WGS sequence"/>
</dbReference>
<dbReference type="STRING" id="1420851.AU255_14265"/>
<keyword evidence="1" id="KW-1133">Transmembrane helix</keyword>
<dbReference type="InterPro" id="IPR036249">
    <property type="entry name" value="Thioredoxin-like_sf"/>
</dbReference>
<name>A0A1V8M467_9GAMM</name>
<gene>
    <name evidence="2" type="ORF">AU255_14265</name>
</gene>
<dbReference type="GO" id="GO:0015035">
    <property type="term" value="F:protein-disulfide reductase activity"/>
    <property type="evidence" value="ECO:0007669"/>
    <property type="project" value="InterPro"/>
</dbReference>
<dbReference type="RefSeq" id="WP_080523703.1">
    <property type="nucleotide sequence ID" value="NZ_LPUF01000002.1"/>
</dbReference>